<organism evidence="1 2">
    <name type="scientific">Rhizobium sophoriradicis</name>
    <dbReference type="NCBI Taxonomy" id="1535245"/>
    <lineage>
        <taxon>Bacteria</taxon>
        <taxon>Pseudomonadati</taxon>
        <taxon>Pseudomonadota</taxon>
        <taxon>Alphaproteobacteria</taxon>
        <taxon>Hyphomicrobiales</taxon>
        <taxon>Rhizobiaceae</taxon>
        <taxon>Rhizobium/Agrobacterium group</taxon>
        <taxon>Rhizobium</taxon>
    </lineage>
</organism>
<dbReference type="AlphaFoldDB" id="A0A2A5KW60"/>
<name>A0A2A5KW60_9HYPH</name>
<gene>
    <name evidence="1" type="ORF">CPT34_08555</name>
</gene>
<protein>
    <recommendedName>
        <fullName evidence="3">HEPN domain-containing protein</fullName>
    </recommendedName>
</protein>
<accession>A0A2A5KW60</accession>
<evidence type="ECO:0000313" key="1">
    <source>
        <dbReference type="EMBL" id="PCK81282.1"/>
    </source>
</evidence>
<dbReference type="RefSeq" id="WP_096762562.1">
    <property type="nucleotide sequence ID" value="NZ_NXDM01000007.1"/>
</dbReference>
<evidence type="ECO:0000313" key="2">
    <source>
        <dbReference type="Proteomes" id="UP000218807"/>
    </source>
</evidence>
<proteinExistence type="predicted"/>
<evidence type="ECO:0008006" key="3">
    <source>
        <dbReference type="Google" id="ProtNLM"/>
    </source>
</evidence>
<reference evidence="1 2" key="1">
    <citation type="submission" date="2017-09" db="EMBL/GenBank/DDBJ databases">
        <title>Comparative genomics of rhizobia isolated from Phaseolus vulgaris in China.</title>
        <authorList>
            <person name="Tong W."/>
        </authorList>
    </citation>
    <scope>NUCLEOTIDE SEQUENCE [LARGE SCALE GENOMIC DNA]</scope>
    <source>
        <strain evidence="1 2">L101</strain>
    </source>
</reference>
<dbReference type="Proteomes" id="UP000218807">
    <property type="component" value="Unassembled WGS sequence"/>
</dbReference>
<comment type="caution">
    <text evidence="1">The sequence shown here is derived from an EMBL/GenBank/DDBJ whole genome shotgun (WGS) entry which is preliminary data.</text>
</comment>
<dbReference type="EMBL" id="NXDM01000007">
    <property type="protein sequence ID" value="PCK81282.1"/>
    <property type="molecule type" value="Genomic_DNA"/>
</dbReference>
<sequence length="121" mass="13282">MIIARGFLESAKLQISSAQAGTLGNPIAATVVNAAIAYTDALTATFANKINQNDHAAVIKTLRDALGNRLPKSQETRLTRILGNKDLAQYGGRFMLLSDAESLFEQLKEYAEWVENQMARR</sequence>
<keyword evidence="2" id="KW-1185">Reference proteome</keyword>